<proteinExistence type="evidence at transcript level"/>
<reference evidence="1" key="1">
    <citation type="journal article" date="2015" name="PLoS ONE">
        <title>An Insight into the Sialome of the Lone Star Tick, Amblyomma americanum, with a Glimpse on Its Time Dependent Gene Expression.</title>
        <authorList>
            <person name="Karim S."/>
            <person name="Ribeiro J.M."/>
        </authorList>
    </citation>
    <scope>NUCLEOTIDE SEQUENCE</scope>
    <source>
        <tissue evidence="1">Salivary gland</tissue>
    </source>
</reference>
<dbReference type="EMBL" id="GBZX01000866">
    <property type="protein sequence ID" value="JAG91874.1"/>
    <property type="molecule type" value="mRNA"/>
</dbReference>
<sequence>MLCLALIAGAAARSLARFSSGWIKAAHRTLALLPITSADACLISASYWLKRQTGDSGCQLEHPQEAWPTPTATRPPCPVMAPLATSLRCPFAFPRPRLPILSYTVINFTHLKRK</sequence>
<protein>
    <submittedName>
        <fullName evidence="1">Putative secreted protein</fullName>
    </submittedName>
</protein>
<accession>A0A0C9S3V9</accession>
<evidence type="ECO:0000313" key="1">
    <source>
        <dbReference type="EMBL" id="JAG91874.1"/>
    </source>
</evidence>
<name>A0A0C9S3V9_AMBAM</name>
<organism evidence="1">
    <name type="scientific">Amblyomma americanum</name>
    <name type="common">Lone star tick</name>
    <dbReference type="NCBI Taxonomy" id="6943"/>
    <lineage>
        <taxon>Eukaryota</taxon>
        <taxon>Metazoa</taxon>
        <taxon>Ecdysozoa</taxon>
        <taxon>Arthropoda</taxon>
        <taxon>Chelicerata</taxon>
        <taxon>Arachnida</taxon>
        <taxon>Acari</taxon>
        <taxon>Parasitiformes</taxon>
        <taxon>Ixodida</taxon>
        <taxon>Ixodoidea</taxon>
        <taxon>Ixodidae</taxon>
        <taxon>Amblyomminae</taxon>
        <taxon>Amblyomma</taxon>
    </lineage>
</organism>
<dbReference type="AlphaFoldDB" id="A0A0C9S3V9"/>